<keyword evidence="2" id="KW-1185">Reference proteome</keyword>
<protein>
    <recommendedName>
        <fullName evidence="3">TonB C-terminal domain-containing protein</fullName>
    </recommendedName>
</protein>
<reference evidence="2" key="1">
    <citation type="journal article" date="2019" name="Int. J. Syst. Evol. Microbiol.">
        <title>The Global Catalogue of Microorganisms (GCM) 10K type strain sequencing project: providing services to taxonomists for standard genome sequencing and annotation.</title>
        <authorList>
            <consortium name="The Broad Institute Genomics Platform"/>
            <consortium name="The Broad Institute Genome Sequencing Center for Infectious Disease"/>
            <person name="Wu L."/>
            <person name="Ma J."/>
        </authorList>
    </citation>
    <scope>NUCLEOTIDE SEQUENCE [LARGE SCALE GENOMIC DNA]</scope>
    <source>
        <strain evidence="2">NBRC 103627</strain>
    </source>
</reference>
<proteinExistence type="predicted"/>
<organism evidence="1 2">
    <name type="scientific">Flavobacterium chungangensis</name>
    <dbReference type="NCBI Taxonomy" id="2708132"/>
    <lineage>
        <taxon>Bacteria</taxon>
        <taxon>Pseudomonadati</taxon>
        <taxon>Bacteroidota</taxon>
        <taxon>Flavobacteriia</taxon>
        <taxon>Flavobacteriales</taxon>
        <taxon>Flavobacteriaceae</taxon>
        <taxon>Flavobacterium</taxon>
    </lineage>
</organism>
<name>A0ABV8ZC44_9FLAO</name>
<accession>A0ABV8ZC44</accession>
<sequence>MKSNFKIRILELCHKNWDKMTPDATGRFCLVCNKSVIDFTNKLPEEIQHFFENNQGQKICGRLKTSQLDLVSIKIPSILYPNTNYHKTFLLALSLLIGNNMHSQSSSGGTLNSNQSAQLEIEEKNQSEEYPKATNSITKITDYSSITMGPIESIYDRFPLSKNKNKKIVFESFSSQKQYVKTIFTKEEEEKTETKPYFPTGIKSFYAFFASEFKLPVNSELDYKFISFTVEKNGSLTYIGYDDISLSIQKEIIRVLKKSPKWIPGKSNGINKRMRGDGFRVSVYNEINTGK</sequence>
<gene>
    <name evidence="1" type="ORF">ACFO3N_05480</name>
</gene>
<dbReference type="Proteomes" id="UP001596003">
    <property type="component" value="Unassembled WGS sequence"/>
</dbReference>
<comment type="caution">
    <text evidence="1">The sequence shown here is derived from an EMBL/GenBank/DDBJ whole genome shotgun (WGS) entry which is preliminary data.</text>
</comment>
<evidence type="ECO:0000313" key="2">
    <source>
        <dbReference type="Proteomes" id="UP001596003"/>
    </source>
</evidence>
<evidence type="ECO:0008006" key="3">
    <source>
        <dbReference type="Google" id="ProtNLM"/>
    </source>
</evidence>
<dbReference type="RefSeq" id="WP_379795895.1">
    <property type="nucleotide sequence ID" value="NZ_JBHSFY010000003.1"/>
</dbReference>
<evidence type="ECO:0000313" key="1">
    <source>
        <dbReference type="EMBL" id="MFC4476508.1"/>
    </source>
</evidence>
<dbReference type="EMBL" id="JBHSFY010000003">
    <property type="protein sequence ID" value="MFC4476508.1"/>
    <property type="molecule type" value="Genomic_DNA"/>
</dbReference>